<evidence type="ECO:0000259" key="7">
    <source>
        <dbReference type="SMART" id="SM01340"/>
    </source>
</evidence>
<dbReference type="InterPro" id="IPR042121">
    <property type="entry name" value="MutL_C_regsub"/>
</dbReference>
<dbReference type="OrthoDB" id="9763467at2"/>
<dbReference type="EMBL" id="RQXW01000004">
    <property type="protein sequence ID" value="RTE66548.1"/>
    <property type="molecule type" value="Genomic_DNA"/>
</dbReference>
<dbReference type="SUPFAM" id="SSF55874">
    <property type="entry name" value="ATPase domain of HSP90 chaperone/DNA topoisomerase II/histidine kinase"/>
    <property type="match status" value="1"/>
</dbReference>
<dbReference type="Gene3D" id="3.30.565.10">
    <property type="entry name" value="Histidine kinase-like ATPase, C-terminal domain"/>
    <property type="match status" value="1"/>
</dbReference>
<keyword evidence="4 5" id="KW-0234">DNA repair</keyword>
<feature type="domain" description="MutL C-terminal dimerisation" evidence="6">
    <location>
        <begin position="443"/>
        <end position="586"/>
    </location>
</feature>
<dbReference type="InterPro" id="IPR014721">
    <property type="entry name" value="Ribsml_uS5_D2-typ_fold_subgr"/>
</dbReference>
<dbReference type="FunFam" id="3.30.230.10:FF:000013">
    <property type="entry name" value="DNA mismatch repair endonuclease MutL"/>
    <property type="match status" value="1"/>
</dbReference>
<dbReference type="InterPro" id="IPR036890">
    <property type="entry name" value="HATPase_C_sf"/>
</dbReference>
<keyword evidence="8" id="KW-0378">Hydrolase</keyword>
<keyword evidence="3 5" id="KW-0227">DNA damage</keyword>
<dbReference type="GO" id="GO:0016887">
    <property type="term" value="F:ATP hydrolysis activity"/>
    <property type="evidence" value="ECO:0007669"/>
    <property type="project" value="InterPro"/>
</dbReference>
<evidence type="ECO:0000256" key="2">
    <source>
        <dbReference type="ARBA" id="ARBA00021975"/>
    </source>
</evidence>
<dbReference type="InterPro" id="IPR014790">
    <property type="entry name" value="MutL_C"/>
</dbReference>
<evidence type="ECO:0000259" key="6">
    <source>
        <dbReference type="SMART" id="SM00853"/>
    </source>
</evidence>
<dbReference type="SMART" id="SM00853">
    <property type="entry name" value="MutL_C"/>
    <property type="match status" value="1"/>
</dbReference>
<dbReference type="GO" id="GO:0140664">
    <property type="term" value="F:ATP-dependent DNA damage sensor activity"/>
    <property type="evidence" value="ECO:0007669"/>
    <property type="project" value="InterPro"/>
</dbReference>
<dbReference type="InterPro" id="IPR020667">
    <property type="entry name" value="DNA_mismatch_repair_MutL"/>
</dbReference>
<evidence type="ECO:0000256" key="3">
    <source>
        <dbReference type="ARBA" id="ARBA00022763"/>
    </source>
</evidence>
<evidence type="ECO:0000313" key="8">
    <source>
        <dbReference type="EMBL" id="RTE66548.1"/>
    </source>
</evidence>
<keyword evidence="8" id="KW-0255">Endonuclease</keyword>
<dbReference type="Gene3D" id="3.30.1370.100">
    <property type="entry name" value="MutL, C-terminal domain, regulatory subdomain"/>
    <property type="match status" value="1"/>
</dbReference>
<evidence type="ECO:0000313" key="9">
    <source>
        <dbReference type="Proteomes" id="UP000283087"/>
    </source>
</evidence>
<dbReference type="NCBIfam" id="NF000949">
    <property type="entry name" value="PRK00095.1-2"/>
    <property type="match status" value="1"/>
</dbReference>
<dbReference type="GO" id="GO:0004519">
    <property type="term" value="F:endonuclease activity"/>
    <property type="evidence" value="ECO:0007669"/>
    <property type="project" value="UniProtKB-KW"/>
</dbReference>
<dbReference type="SMART" id="SM01340">
    <property type="entry name" value="DNA_mis_repair"/>
    <property type="match status" value="1"/>
</dbReference>
<accession>A0A430KSW6</accession>
<keyword evidence="8" id="KW-0540">Nuclease</keyword>
<comment type="similarity">
    <text evidence="1 5">Belongs to the DNA mismatch repair MutL/HexB family.</text>
</comment>
<feature type="domain" description="DNA mismatch repair protein S5" evidence="7">
    <location>
        <begin position="213"/>
        <end position="333"/>
    </location>
</feature>
<dbReference type="Pfam" id="PF08676">
    <property type="entry name" value="MutL_C"/>
    <property type="match status" value="1"/>
</dbReference>
<comment type="function">
    <text evidence="5">This protein is involved in the repair of mismatches in DNA. It is required for dam-dependent methyl-directed DNA mismatch repair. May act as a 'molecular matchmaker', a protein that promotes the formation of a stable complex between two or more DNA-binding proteins in an ATP-dependent manner without itself being part of a final effector complex.</text>
</comment>
<dbReference type="InterPro" id="IPR013507">
    <property type="entry name" value="DNA_mismatch_S5_2-like"/>
</dbReference>
<dbReference type="InterPro" id="IPR014762">
    <property type="entry name" value="DNA_mismatch_repair_CS"/>
</dbReference>
<name>A0A430KSW6_9GAMM</name>
<dbReference type="CDD" id="cd16926">
    <property type="entry name" value="HATPase_MutL-MLH-PMS-like"/>
    <property type="match status" value="1"/>
</dbReference>
<dbReference type="GO" id="GO:0032300">
    <property type="term" value="C:mismatch repair complex"/>
    <property type="evidence" value="ECO:0007669"/>
    <property type="project" value="InterPro"/>
</dbReference>
<dbReference type="GO" id="GO:0006298">
    <property type="term" value="P:mismatch repair"/>
    <property type="evidence" value="ECO:0007669"/>
    <property type="project" value="UniProtKB-UniRule"/>
</dbReference>
<evidence type="ECO:0000256" key="1">
    <source>
        <dbReference type="ARBA" id="ARBA00006082"/>
    </source>
</evidence>
<dbReference type="PROSITE" id="PS00058">
    <property type="entry name" value="DNA_MISMATCH_REPAIR_1"/>
    <property type="match status" value="1"/>
</dbReference>
<dbReference type="SUPFAM" id="SSF118116">
    <property type="entry name" value="DNA mismatch repair protein MutL"/>
    <property type="match status" value="1"/>
</dbReference>
<dbReference type="CDD" id="cd03482">
    <property type="entry name" value="MutL_Trans_MutL"/>
    <property type="match status" value="1"/>
</dbReference>
<dbReference type="InterPro" id="IPR038973">
    <property type="entry name" value="MutL/Mlh/Pms-like"/>
</dbReference>
<dbReference type="RefSeq" id="WP_126157651.1">
    <property type="nucleotide sequence ID" value="NZ_RQXW01000004.1"/>
</dbReference>
<dbReference type="FunFam" id="3.30.565.10:FF:000003">
    <property type="entry name" value="DNA mismatch repair endonuclease MutL"/>
    <property type="match status" value="1"/>
</dbReference>
<dbReference type="InterPro" id="IPR002099">
    <property type="entry name" value="MutL/Mlh/PMS"/>
</dbReference>
<dbReference type="PANTHER" id="PTHR10073">
    <property type="entry name" value="DNA MISMATCH REPAIR PROTEIN MLH, PMS, MUTL"/>
    <property type="match status" value="1"/>
</dbReference>
<dbReference type="HAMAP" id="MF_00149">
    <property type="entry name" value="DNA_mis_repair"/>
    <property type="match status" value="1"/>
</dbReference>
<dbReference type="GO" id="GO:0030983">
    <property type="term" value="F:mismatched DNA binding"/>
    <property type="evidence" value="ECO:0007669"/>
    <property type="project" value="InterPro"/>
</dbReference>
<dbReference type="InterPro" id="IPR037198">
    <property type="entry name" value="MutL_C_sf"/>
</dbReference>
<keyword evidence="9" id="KW-1185">Reference proteome</keyword>
<proteinExistence type="inferred from homology"/>
<reference evidence="8 9" key="1">
    <citation type="submission" date="2018-11" db="EMBL/GenBank/DDBJ databases">
        <title>The draft genome sequence of Amphritea opalescens ANRC-JH13T.</title>
        <authorList>
            <person name="Fang Z."/>
            <person name="Zhang Y."/>
            <person name="Han X."/>
        </authorList>
    </citation>
    <scope>NUCLEOTIDE SEQUENCE [LARGE SCALE GENOMIC DNA]</scope>
    <source>
        <strain evidence="8 9">ANRC-JH13</strain>
    </source>
</reference>
<organism evidence="8 9">
    <name type="scientific">Amphritea opalescens</name>
    <dbReference type="NCBI Taxonomy" id="2490544"/>
    <lineage>
        <taxon>Bacteria</taxon>
        <taxon>Pseudomonadati</taxon>
        <taxon>Pseudomonadota</taxon>
        <taxon>Gammaproteobacteria</taxon>
        <taxon>Oceanospirillales</taxon>
        <taxon>Oceanospirillaceae</taxon>
        <taxon>Amphritea</taxon>
    </lineage>
</organism>
<dbReference type="GO" id="GO:0005524">
    <property type="term" value="F:ATP binding"/>
    <property type="evidence" value="ECO:0007669"/>
    <property type="project" value="InterPro"/>
</dbReference>
<sequence length="630" mass="69458">MSRIHLLTPRLANQIAAGEVVERPASVVKEILENSLDAGASRIELDIEQGGVKLIRLRDDGRGIEKDDLALALSRHATSKILNLDDLEAVESLGFRGEALASISSVSRLTLTSRTADQDAGWQVQTEGRDMTAEVSPAAHPQGSTVEVRDLFFNTPARRKFLKTEKTEFKHLEEVVKRLALSRFDVGFTLRHNQKVIHQLRPAISETEQERRISTLLSPAFIENAMKVDVSAEASGLRLWGWVALPTFSRSQADLQYFFVNGRIIRDKVVAHALRQAYQDVLYHGRHPAYVLYMELDPKLVDVNVHPTKHEVRFRETRLVHDFIFRTTHRVIADIRPEQGSEPAISGAAASTLLSAVPGQAASGQHFEQSRMPLHQLQGTATGMAGAGFAPSSRYVGDRPSAGQVRDQIAGYGALHPQNGVVDTALDAMAETDSSECPPLGYAIAQLHGIFVLAQNDAGLVVVDMHAAHERVVYERMKLAYEAEGVRSQPLLVPVSMAVSSMEADCAEEHAEVFSKLGIEIARMGEETIVIRQVPVALASADISKLILDVLGDMVIFGTSQKIQEHTNELLATMACHGSVRANRQLTIPEMNALLRDMERTERSGQCNHGRPTWTQMSMTDLDSLFMRGQ</sequence>
<dbReference type="Proteomes" id="UP000283087">
    <property type="component" value="Unassembled WGS sequence"/>
</dbReference>
<dbReference type="AlphaFoldDB" id="A0A430KSW6"/>
<dbReference type="Gene3D" id="3.30.230.10">
    <property type="match status" value="1"/>
</dbReference>
<dbReference type="Pfam" id="PF13589">
    <property type="entry name" value="HATPase_c_3"/>
    <property type="match status" value="1"/>
</dbReference>
<dbReference type="NCBIfam" id="TIGR00585">
    <property type="entry name" value="mutl"/>
    <property type="match status" value="1"/>
</dbReference>
<dbReference type="Pfam" id="PF01119">
    <property type="entry name" value="DNA_mis_repair"/>
    <property type="match status" value="1"/>
</dbReference>
<evidence type="ECO:0000256" key="4">
    <source>
        <dbReference type="ARBA" id="ARBA00023204"/>
    </source>
</evidence>
<gene>
    <name evidence="5 8" type="primary">mutL</name>
    <name evidence="8" type="ORF">EH243_05505</name>
</gene>
<comment type="caution">
    <text evidence="8">The sequence shown here is derived from an EMBL/GenBank/DDBJ whole genome shotgun (WGS) entry which is preliminary data.</text>
</comment>
<dbReference type="PANTHER" id="PTHR10073:SF12">
    <property type="entry name" value="DNA MISMATCH REPAIR PROTEIN MLH1"/>
    <property type="match status" value="1"/>
</dbReference>
<dbReference type="Gene3D" id="3.30.1540.20">
    <property type="entry name" value="MutL, C-terminal domain, dimerisation subdomain"/>
    <property type="match status" value="1"/>
</dbReference>
<dbReference type="InterPro" id="IPR042120">
    <property type="entry name" value="MutL_C_dimsub"/>
</dbReference>
<dbReference type="SUPFAM" id="SSF54211">
    <property type="entry name" value="Ribosomal protein S5 domain 2-like"/>
    <property type="match status" value="1"/>
</dbReference>
<protein>
    <recommendedName>
        <fullName evidence="2 5">DNA mismatch repair protein MutL</fullName>
    </recommendedName>
</protein>
<dbReference type="InterPro" id="IPR020568">
    <property type="entry name" value="Ribosomal_Su5_D2-typ_SF"/>
</dbReference>
<evidence type="ECO:0000256" key="5">
    <source>
        <dbReference type="HAMAP-Rule" id="MF_00149"/>
    </source>
</evidence>